<feature type="region of interest" description="Disordered" evidence="4">
    <location>
        <begin position="218"/>
        <end position="237"/>
    </location>
</feature>
<dbReference type="OrthoDB" id="5840532at2759"/>
<evidence type="ECO:0000313" key="6">
    <source>
        <dbReference type="EMBL" id="PLB36587.1"/>
    </source>
</evidence>
<dbReference type="PANTHER" id="PTHR24322">
    <property type="entry name" value="PKSB"/>
    <property type="match status" value="1"/>
</dbReference>
<protein>
    <submittedName>
        <fullName evidence="6">Hydroxysteroid 17-beta dehydrogenase 11</fullName>
    </submittedName>
</protein>
<evidence type="ECO:0000256" key="4">
    <source>
        <dbReference type="SAM" id="MobiDB-lite"/>
    </source>
</evidence>
<name>A0A2I2F7H7_ASPCN</name>
<dbReference type="Proteomes" id="UP000234585">
    <property type="component" value="Unassembled WGS sequence"/>
</dbReference>
<keyword evidence="7" id="KW-1185">Reference proteome</keyword>
<dbReference type="RefSeq" id="XP_024670599.1">
    <property type="nucleotide sequence ID" value="XM_024813245.1"/>
</dbReference>
<dbReference type="InterPro" id="IPR036291">
    <property type="entry name" value="NAD(P)-bd_dom_sf"/>
</dbReference>
<dbReference type="PRINTS" id="PR00081">
    <property type="entry name" value="GDHRDH"/>
</dbReference>
<reference evidence="6 7" key="1">
    <citation type="submission" date="2017-12" db="EMBL/GenBank/DDBJ databases">
        <authorList>
            <consortium name="DOE Joint Genome Institute"/>
            <person name="Haridas S."/>
            <person name="Kjaerbolling I."/>
            <person name="Vesth T.C."/>
            <person name="Frisvad J.C."/>
            <person name="Nybo J.L."/>
            <person name="Theobald S."/>
            <person name="Kuo A."/>
            <person name="Bowyer P."/>
            <person name="Matsuda Y."/>
            <person name="Mondo S."/>
            <person name="Lyhne E.K."/>
            <person name="Kogle M.E."/>
            <person name="Clum A."/>
            <person name="Lipzen A."/>
            <person name="Salamov A."/>
            <person name="Ngan C.Y."/>
            <person name="Daum C."/>
            <person name="Chiniquy J."/>
            <person name="Barry K."/>
            <person name="LaButti K."/>
            <person name="Simmons B.A."/>
            <person name="Magnuson J.K."/>
            <person name="Mortensen U.H."/>
            <person name="Larsen T.O."/>
            <person name="Grigoriev I.V."/>
            <person name="Baker S.E."/>
            <person name="Andersen M.R."/>
            <person name="Nordberg H.P."/>
            <person name="Cantor M.N."/>
            <person name="Hua S.X."/>
        </authorList>
    </citation>
    <scope>NUCLEOTIDE SEQUENCE [LARGE SCALE GENOMIC DNA]</scope>
    <source>
        <strain evidence="6 7">CBS 102.13</strain>
    </source>
</reference>
<comment type="similarity">
    <text evidence="1 3">Belongs to the short-chain dehydrogenases/reductases (SDR) family.</text>
</comment>
<dbReference type="Gene3D" id="3.40.50.720">
    <property type="entry name" value="NAD(P)-binding Rossmann-like Domain"/>
    <property type="match status" value="1"/>
</dbReference>
<feature type="transmembrane region" description="Helical" evidence="5">
    <location>
        <begin position="63"/>
        <end position="82"/>
    </location>
</feature>
<keyword evidence="5" id="KW-1133">Transmembrane helix</keyword>
<keyword evidence="5" id="KW-0472">Membrane</keyword>
<evidence type="ECO:0000256" key="2">
    <source>
        <dbReference type="ARBA" id="ARBA00023002"/>
    </source>
</evidence>
<evidence type="ECO:0000313" key="7">
    <source>
        <dbReference type="Proteomes" id="UP000234585"/>
    </source>
</evidence>
<keyword evidence="5" id="KW-0812">Transmembrane</keyword>
<proteinExistence type="inferred from homology"/>
<evidence type="ECO:0000256" key="1">
    <source>
        <dbReference type="ARBA" id="ARBA00006484"/>
    </source>
</evidence>
<keyword evidence="2" id="KW-0560">Oxidoreductase</keyword>
<dbReference type="PRINTS" id="PR00080">
    <property type="entry name" value="SDRFAMILY"/>
</dbReference>
<dbReference type="GO" id="GO:0016616">
    <property type="term" value="F:oxidoreductase activity, acting on the CH-OH group of donors, NAD or NADP as acceptor"/>
    <property type="evidence" value="ECO:0007669"/>
    <property type="project" value="TreeGrafter"/>
</dbReference>
<evidence type="ECO:0000256" key="5">
    <source>
        <dbReference type="SAM" id="Phobius"/>
    </source>
</evidence>
<gene>
    <name evidence="6" type="ORF">BDW47DRAFT_108477</name>
</gene>
<organism evidence="6 7">
    <name type="scientific">Aspergillus candidus</name>
    <dbReference type="NCBI Taxonomy" id="41067"/>
    <lineage>
        <taxon>Eukaryota</taxon>
        <taxon>Fungi</taxon>
        <taxon>Dikarya</taxon>
        <taxon>Ascomycota</taxon>
        <taxon>Pezizomycotina</taxon>
        <taxon>Eurotiomycetes</taxon>
        <taxon>Eurotiomycetidae</taxon>
        <taxon>Eurotiales</taxon>
        <taxon>Aspergillaceae</taxon>
        <taxon>Aspergillus</taxon>
        <taxon>Aspergillus subgen. Circumdati</taxon>
    </lineage>
</organism>
<feature type="transmembrane region" description="Helical" evidence="5">
    <location>
        <begin position="21"/>
        <end position="43"/>
    </location>
</feature>
<dbReference type="Pfam" id="PF00106">
    <property type="entry name" value="adh_short"/>
    <property type="match status" value="1"/>
</dbReference>
<dbReference type="STRING" id="41067.A0A2I2F7H7"/>
<dbReference type="GeneID" id="36520405"/>
<dbReference type="InterPro" id="IPR002347">
    <property type="entry name" value="SDR_fam"/>
</dbReference>
<dbReference type="PANTHER" id="PTHR24322:SF736">
    <property type="entry name" value="RETINOL DEHYDROGENASE 10"/>
    <property type="match status" value="1"/>
</dbReference>
<evidence type="ECO:0000256" key="3">
    <source>
        <dbReference type="RuleBase" id="RU000363"/>
    </source>
</evidence>
<dbReference type="SUPFAM" id="SSF51735">
    <property type="entry name" value="NAD(P)-binding Rossmann-fold domains"/>
    <property type="match status" value="1"/>
</dbReference>
<sequence>MSNPPRAFNSYPSSPSTQQRWYKALTIDVLLAVLNRTILHPWVAWILVLSLRAQVTPYTDLSFMIATGYAVFLTLIAVGRTINHRVAYGLPRHVDLTEEVVIVTGGASGLGQVIARMYSMRGASVAVLDIKPREEISDDEVSGGAEYYCCDVGDRAMVEATVDQIEKELGTPTILINCAAASINGLPLLSLPASSFQKTLSTNLLSVLNTTQVCLPRMLSPSSSPSDNEDTEARGGGTIVNISSVTGALCPAGLSDYSASKSALTALHRTLEAEIRASGTNDHIKLLLVETGQIATPLFRAVRTPNAFFAPVLEPVQVARAIVDAVDAGEGGTVRLPFFASLVHWYAVLPAGVQRVARWLSGIDGAVAEAGFEAEGRGVKEG</sequence>
<dbReference type="EMBL" id="KZ559150">
    <property type="protein sequence ID" value="PLB36587.1"/>
    <property type="molecule type" value="Genomic_DNA"/>
</dbReference>
<dbReference type="AlphaFoldDB" id="A0A2I2F7H7"/>
<accession>A0A2I2F7H7</accession>